<evidence type="ECO:0000259" key="4">
    <source>
        <dbReference type="Pfam" id="PF18962"/>
    </source>
</evidence>
<dbReference type="Pfam" id="PF13517">
    <property type="entry name" value="FG-GAP_3"/>
    <property type="match status" value="2"/>
</dbReference>
<comment type="caution">
    <text evidence="5">The sequence shown here is derived from an EMBL/GenBank/DDBJ whole genome shotgun (WGS) entry which is preliminary data.</text>
</comment>
<keyword evidence="1 2" id="KW-0732">Signal</keyword>
<dbReference type="PANTHER" id="PTHR16026">
    <property type="entry name" value="CARTILAGE ACIDIC PROTEIN 1"/>
    <property type="match status" value="1"/>
</dbReference>
<dbReference type="NCBIfam" id="TIGR04183">
    <property type="entry name" value="Por_Secre_tail"/>
    <property type="match status" value="1"/>
</dbReference>
<evidence type="ECO:0000259" key="3">
    <source>
        <dbReference type="Pfam" id="PF07593"/>
    </source>
</evidence>
<dbReference type="EMBL" id="JAUJEA010000010">
    <property type="protein sequence ID" value="MDN5204254.1"/>
    <property type="molecule type" value="Genomic_DNA"/>
</dbReference>
<organism evidence="5 6">
    <name type="scientific">Splendidivirga corallicola</name>
    <dbReference type="NCBI Taxonomy" id="3051826"/>
    <lineage>
        <taxon>Bacteria</taxon>
        <taxon>Pseudomonadati</taxon>
        <taxon>Bacteroidota</taxon>
        <taxon>Cytophagia</taxon>
        <taxon>Cytophagales</taxon>
        <taxon>Splendidivirgaceae</taxon>
        <taxon>Splendidivirga</taxon>
    </lineage>
</organism>
<protein>
    <submittedName>
        <fullName evidence="5">FG-GAP-like repeat-containing protein</fullName>
    </submittedName>
</protein>
<sequence>MITIDVKKIALTILFLLTKQFSTAQGFSNVSDEAGIKHTYQDIHTMGGGLAFFDYNNDGYEDLYLTGGTDSDKLYKNNGDGTFTNVFSEVGLSKVADFFTRGVIAGDINNDGYKDLFVTTDDGFSNLLLLNNADGIFENISEAAGITEKAWSTSASFGDYNKDGLLDIYVCNYVEYGEDLPFDTNIERTIPNFLYENQGNNKFINRASSCGVLDRGAGLAVAFTDVNADHNPDILIANDFGDTYAPNALFMNNSDNTFTNKAQQAKMNYGINGMGVAIGDYDKDGDFDYYITNMADNLLHNKNDDILGFREMSSGAKVGVPDLTSWGTAFFDYDHDSNLDLLVVNGNLVPAPIPESTLLFKGTGENSFSDVSVDQNITNSHGRGLAIGDYDNDGDIDFAISVIPENADDKDLLTGAILQQNNNDYNGNWLKVKLEGVYSNKNGIGSKLKLYVNNQLLMREIDGGSSYMSHNSTIAHFGLGDVQHMDSLEVYWTGGTRQVIYNINPNQTLTIKEEKPRLSIFNYSICEGDSLLILGEYQKRPSVYYDSLKNGQGNLYEIIETHLTVEPVKRDTTYITLASGEKFQGNMILNDTIIVETNTPDGHCSEQVYNINVKNKLVTALNNNATFNKKYEILINPNPVSSHTIEIEYYLSAITNVRISLFNYNGKHLRTLNIQNDQIGEQQNTLYVGDLKPGIYFGRLIYKNETEYTNTHFKILIK</sequence>
<feature type="chain" id="PRO_5045998545" evidence="2">
    <location>
        <begin position="25"/>
        <end position="718"/>
    </location>
</feature>
<dbReference type="RefSeq" id="WP_346754279.1">
    <property type="nucleotide sequence ID" value="NZ_JAUJEA010000010.1"/>
</dbReference>
<dbReference type="Proteomes" id="UP001172082">
    <property type="component" value="Unassembled WGS sequence"/>
</dbReference>
<keyword evidence="6" id="KW-1185">Reference proteome</keyword>
<proteinExistence type="predicted"/>
<dbReference type="InterPro" id="IPR028994">
    <property type="entry name" value="Integrin_alpha_N"/>
</dbReference>
<dbReference type="Pfam" id="PF18962">
    <property type="entry name" value="Por_Secre_tail"/>
    <property type="match status" value="1"/>
</dbReference>
<dbReference type="InterPro" id="IPR026444">
    <property type="entry name" value="Secre_tail"/>
</dbReference>
<dbReference type="Pfam" id="PF07593">
    <property type="entry name" value="UnbV_ASPIC"/>
    <property type="match status" value="1"/>
</dbReference>
<reference evidence="5" key="1">
    <citation type="submission" date="2023-06" db="EMBL/GenBank/DDBJ databases">
        <title>Genomic of Parafulvivirga corallium.</title>
        <authorList>
            <person name="Wang G."/>
        </authorList>
    </citation>
    <scope>NUCLEOTIDE SEQUENCE</scope>
    <source>
        <strain evidence="5">BMA10</strain>
    </source>
</reference>
<dbReference type="InterPro" id="IPR027039">
    <property type="entry name" value="Crtac1"/>
</dbReference>
<evidence type="ECO:0000256" key="1">
    <source>
        <dbReference type="ARBA" id="ARBA00022729"/>
    </source>
</evidence>
<evidence type="ECO:0000313" key="6">
    <source>
        <dbReference type="Proteomes" id="UP001172082"/>
    </source>
</evidence>
<evidence type="ECO:0000313" key="5">
    <source>
        <dbReference type="EMBL" id="MDN5204254.1"/>
    </source>
</evidence>
<evidence type="ECO:0000256" key="2">
    <source>
        <dbReference type="SAM" id="SignalP"/>
    </source>
</evidence>
<dbReference type="Gene3D" id="2.130.10.130">
    <property type="entry name" value="Integrin alpha, N-terminal"/>
    <property type="match status" value="2"/>
</dbReference>
<accession>A0ABT8KVR7</accession>
<dbReference type="SUPFAM" id="SSF69318">
    <property type="entry name" value="Integrin alpha N-terminal domain"/>
    <property type="match status" value="1"/>
</dbReference>
<dbReference type="InterPro" id="IPR013517">
    <property type="entry name" value="FG-GAP"/>
</dbReference>
<dbReference type="InterPro" id="IPR011519">
    <property type="entry name" value="UnbV_ASPIC"/>
</dbReference>
<feature type="domain" description="Secretion system C-terminal sorting" evidence="4">
    <location>
        <begin position="635"/>
        <end position="706"/>
    </location>
</feature>
<dbReference type="PANTHER" id="PTHR16026:SF0">
    <property type="entry name" value="CARTILAGE ACIDIC PROTEIN 1"/>
    <property type="match status" value="1"/>
</dbReference>
<name>A0ABT8KVR7_9BACT</name>
<gene>
    <name evidence="5" type="ORF">QQ008_22875</name>
</gene>
<feature type="domain" description="ASPIC/UnbV" evidence="3">
    <location>
        <begin position="443"/>
        <end position="510"/>
    </location>
</feature>
<feature type="signal peptide" evidence="2">
    <location>
        <begin position="1"/>
        <end position="24"/>
    </location>
</feature>